<dbReference type="InterPro" id="IPR024752">
    <property type="entry name" value="Myb/SANT-like_dom"/>
</dbReference>
<name>A0AAD9U7G9_9ROSI</name>
<gene>
    <name evidence="2" type="ORF">Ddye_016470</name>
</gene>
<comment type="caution">
    <text evidence="2">The sequence shown here is derived from an EMBL/GenBank/DDBJ whole genome shotgun (WGS) entry which is preliminary data.</text>
</comment>
<accession>A0AAD9U7G9</accession>
<sequence length="236" mass="26830">MSDRCSWTLEEEDVTINILEGIVANGGRCDTGSFRTCTYEHVALKIREKIENITITAKHVQHKDRYSAAYDMLNTSGFSWDDTHKYVTVDSLEILEDYLADALYHMGLENDESDTFGFIRPLSIPSNVASASSTLNIEQTLKQKRKRNDGTTVVDITNVFEKSIGRASTDIAKLTKSITEGDTKTRLGVELEGIGLDHMQVIRVTMYFRNKTNQLRIWNDLNDSYKLDFVKTNLEE</sequence>
<organism evidence="2 3">
    <name type="scientific">Dipteronia dyeriana</name>
    <dbReference type="NCBI Taxonomy" id="168575"/>
    <lineage>
        <taxon>Eukaryota</taxon>
        <taxon>Viridiplantae</taxon>
        <taxon>Streptophyta</taxon>
        <taxon>Embryophyta</taxon>
        <taxon>Tracheophyta</taxon>
        <taxon>Spermatophyta</taxon>
        <taxon>Magnoliopsida</taxon>
        <taxon>eudicotyledons</taxon>
        <taxon>Gunneridae</taxon>
        <taxon>Pentapetalae</taxon>
        <taxon>rosids</taxon>
        <taxon>malvids</taxon>
        <taxon>Sapindales</taxon>
        <taxon>Sapindaceae</taxon>
        <taxon>Hippocastanoideae</taxon>
        <taxon>Acereae</taxon>
        <taxon>Dipteronia</taxon>
    </lineage>
</organism>
<dbReference type="PANTHER" id="PTHR46250:SF18">
    <property type="entry name" value="MYB_SANT-LIKE DOMAIN-CONTAINING PROTEIN"/>
    <property type="match status" value="1"/>
</dbReference>
<evidence type="ECO:0000313" key="3">
    <source>
        <dbReference type="Proteomes" id="UP001280121"/>
    </source>
</evidence>
<reference evidence="2" key="1">
    <citation type="journal article" date="2023" name="Plant J.">
        <title>Genome sequences and population genomics provide insights into the demographic history, inbreeding, and mutation load of two 'living fossil' tree species of Dipteronia.</title>
        <authorList>
            <person name="Feng Y."/>
            <person name="Comes H.P."/>
            <person name="Chen J."/>
            <person name="Zhu S."/>
            <person name="Lu R."/>
            <person name="Zhang X."/>
            <person name="Li P."/>
            <person name="Qiu J."/>
            <person name="Olsen K.M."/>
            <person name="Qiu Y."/>
        </authorList>
    </citation>
    <scope>NUCLEOTIDE SEQUENCE</scope>
    <source>
        <strain evidence="2">KIB01</strain>
    </source>
</reference>
<dbReference type="AlphaFoldDB" id="A0AAD9U7G9"/>
<protein>
    <recommendedName>
        <fullName evidence="1">Myb/SANT-like domain-containing protein</fullName>
    </recommendedName>
</protein>
<dbReference type="Proteomes" id="UP001280121">
    <property type="component" value="Unassembled WGS sequence"/>
</dbReference>
<evidence type="ECO:0000313" key="2">
    <source>
        <dbReference type="EMBL" id="KAK2648981.1"/>
    </source>
</evidence>
<dbReference type="Pfam" id="PF12776">
    <property type="entry name" value="Myb_DNA-bind_3"/>
    <property type="match status" value="1"/>
</dbReference>
<evidence type="ECO:0000259" key="1">
    <source>
        <dbReference type="Pfam" id="PF12776"/>
    </source>
</evidence>
<dbReference type="PANTHER" id="PTHR46250">
    <property type="entry name" value="MYB/SANT-LIKE DNA-BINDING DOMAIN PROTEIN-RELATED"/>
    <property type="match status" value="1"/>
</dbReference>
<keyword evidence="3" id="KW-1185">Reference proteome</keyword>
<dbReference type="EMBL" id="JANJYI010000005">
    <property type="protein sequence ID" value="KAK2648981.1"/>
    <property type="molecule type" value="Genomic_DNA"/>
</dbReference>
<feature type="domain" description="Myb/SANT-like" evidence="1">
    <location>
        <begin position="6"/>
        <end position="89"/>
    </location>
</feature>
<proteinExistence type="predicted"/>